<gene>
    <name evidence="10" type="ORF">CRD36_02180</name>
</gene>
<dbReference type="OrthoDB" id="5405281at2"/>
<organism evidence="10 11">
    <name type="scientific">Paremcibacter congregatus</name>
    <dbReference type="NCBI Taxonomy" id="2043170"/>
    <lineage>
        <taxon>Bacteria</taxon>
        <taxon>Pseudomonadati</taxon>
        <taxon>Pseudomonadota</taxon>
        <taxon>Alphaproteobacteria</taxon>
        <taxon>Emcibacterales</taxon>
        <taxon>Emcibacteraceae</taxon>
        <taxon>Paremcibacter</taxon>
    </lineage>
</organism>
<feature type="active site" description="Charge relay system" evidence="6">
    <location>
        <position position="85"/>
    </location>
</feature>
<proteinExistence type="inferred from homology"/>
<dbReference type="GO" id="GO:0004252">
    <property type="term" value="F:serine-type endopeptidase activity"/>
    <property type="evidence" value="ECO:0007669"/>
    <property type="project" value="UniProtKB-UniRule"/>
</dbReference>
<keyword evidence="4 6" id="KW-0378">Hydrolase</keyword>
<dbReference type="InterPro" id="IPR015500">
    <property type="entry name" value="Peptidase_S8_subtilisin-rel"/>
</dbReference>
<evidence type="ECO:0000259" key="9">
    <source>
        <dbReference type="Pfam" id="PF00082"/>
    </source>
</evidence>
<evidence type="ECO:0000256" key="1">
    <source>
        <dbReference type="ARBA" id="ARBA00011073"/>
    </source>
</evidence>
<feature type="signal peptide" evidence="8">
    <location>
        <begin position="1"/>
        <end position="31"/>
    </location>
</feature>
<dbReference type="InterPro" id="IPR023827">
    <property type="entry name" value="Peptidase_S8_Asp-AS"/>
</dbReference>
<keyword evidence="2 6" id="KW-0645">Protease</keyword>
<dbReference type="CDD" id="cd04848">
    <property type="entry name" value="Peptidases_S8_Autotransporter_serine_protease_like"/>
    <property type="match status" value="1"/>
</dbReference>
<dbReference type="RefSeq" id="WP_099471107.1">
    <property type="nucleotide sequence ID" value="NZ_CP041025.1"/>
</dbReference>
<evidence type="ECO:0000256" key="5">
    <source>
        <dbReference type="ARBA" id="ARBA00022825"/>
    </source>
</evidence>
<keyword evidence="3 8" id="KW-0732">Signal</keyword>
<dbReference type="InterPro" id="IPR023828">
    <property type="entry name" value="Peptidase_S8_Ser-AS"/>
</dbReference>
<evidence type="ECO:0000256" key="2">
    <source>
        <dbReference type="ARBA" id="ARBA00022670"/>
    </source>
</evidence>
<dbReference type="PROSITE" id="PS00137">
    <property type="entry name" value="SUBTILASE_HIS"/>
    <property type="match status" value="1"/>
</dbReference>
<dbReference type="EMBL" id="PDEM01000009">
    <property type="protein sequence ID" value="PHZ85525.1"/>
    <property type="molecule type" value="Genomic_DNA"/>
</dbReference>
<dbReference type="Gene3D" id="3.40.50.200">
    <property type="entry name" value="Peptidase S8/S53 domain"/>
    <property type="match status" value="1"/>
</dbReference>
<dbReference type="InterPro" id="IPR000209">
    <property type="entry name" value="Peptidase_S8/S53_dom"/>
</dbReference>
<feature type="active site" description="Charge relay system" evidence="6">
    <location>
        <position position="303"/>
    </location>
</feature>
<evidence type="ECO:0000256" key="7">
    <source>
        <dbReference type="RuleBase" id="RU003355"/>
    </source>
</evidence>
<evidence type="ECO:0000256" key="4">
    <source>
        <dbReference type="ARBA" id="ARBA00022801"/>
    </source>
</evidence>
<evidence type="ECO:0000313" key="10">
    <source>
        <dbReference type="EMBL" id="PHZ85525.1"/>
    </source>
</evidence>
<dbReference type="PROSITE" id="PS00136">
    <property type="entry name" value="SUBTILASE_ASP"/>
    <property type="match status" value="1"/>
</dbReference>
<comment type="caution">
    <text evidence="10">The sequence shown here is derived from an EMBL/GenBank/DDBJ whole genome shotgun (WGS) entry which is preliminary data.</text>
</comment>
<accession>A0A2G4YT69</accession>
<feature type="chain" id="PRO_5013781022" description="Peptidase S8/S53 domain-containing protein" evidence="8">
    <location>
        <begin position="32"/>
        <end position="771"/>
    </location>
</feature>
<dbReference type="InterPro" id="IPR050131">
    <property type="entry name" value="Peptidase_S8_subtilisin-like"/>
</dbReference>
<dbReference type="PANTHER" id="PTHR43806">
    <property type="entry name" value="PEPTIDASE S8"/>
    <property type="match status" value="1"/>
</dbReference>
<dbReference type="PANTHER" id="PTHR43806:SF11">
    <property type="entry name" value="CEREVISIN-RELATED"/>
    <property type="match status" value="1"/>
</dbReference>
<comment type="similarity">
    <text evidence="1 6 7">Belongs to the peptidase S8 family.</text>
</comment>
<protein>
    <recommendedName>
        <fullName evidence="9">Peptidase S8/S53 domain-containing protein</fullName>
    </recommendedName>
</protein>
<dbReference type="InParanoid" id="A0A2G4YT69"/>
<dbReference type="PRINTS" id="PR00723">
    <property type="entry name" value="SUBTILISIN"/>
</dbReference>
<evidence type="ECO:0000313" key="11">
    <source>
        <dbReference type="Proteomes" id="UP000229730"/>
    </source>
</evidence>
<dbReference type="AlphaFoldDB" id="A0A2G4YT69"/>
<feature type="active site" description="Charge relay system" evidence="6">
    <location>
        <position position="120"/>
    </location>
</feature>
<name>A0A2G4YT69_9PROT</name>
<sequence>MNMLCTGMKLMIPLVGCLSLGACGGSSGSTASPTAVIGTAPPPPAEPVNYDTAEYRHNYGLAQINALTAYEQGATGGGITVAVIDSGVDVDHPQIEANIHPDSTNIVTGNKNDLNDIDGHGTAVAGVIAAVRDPENNASTNVHGVAFDAKVMALNTASVGSCEGDGCSFYDSDIAAALDYARVRGVKVVNISLGGDDFNTQLLVDAYKRAVDAGMLIVIAAGNRDEGDTDADIARPENSASVAWADWANGQIIVAGAVDSSKTISVFSHRAGPVAKDVFLVAAGDSILTLGEGGKYFYYSGTSFATPHIAGAAALLMDAFPNLTGKTAADLLFDTATDLGDATIYGQGLINLQEAFQPQGTSSVAVRSAAGTTVVVSPGDSVMLGGAAFGSFAGLSSAVSHSMLLDGYNRSFQLDLGQQIFHDEDPLQLETLVGSRKGARRADLPLNRRSQVTLSWREGSDMREVEERYFSHQNQVQNRYRDLRMKVDLSFDGGQKLTFGQGHSLKETLEDYDGDAFLTIGKGDFMALASGSDSQNVAYKKKLSAKTGLTLALSHKSQDWALYNLKSNSYLAMTRWDHRLSDTVHVGIDLGLMAEEGGVLGSLSGGAISLGDGAATNFLATRLTWKMNDHLRFFSTATLGRTKVHAATFSLIEGVSTVTSQSFSGGLIGQSLFRNGDRLSLAASQPLRVRGGTARVAQVRERDYATDVLSFATQQVALRPTGREIDIELAYQIGNVWGADVALNALHQINPNHDSYAPDNSALMIRFGSSF</sequence>
<dbReference type="SUPFAM" id="SSF52743">
    <property type="entry name" value="Subtilisin-like"/>
    <property type="match status" value="1"/>
</dbReference>
<dbReference type="InterPro" id="IPR022398">
    <property type="entry name" value="Peptidase_S8_His-AS"/>
</dbReference>
<evidence type="ECO:0000256" key="3">
    <source>
        <dbReference type="ARBA" id="ARBA00022729"/>
    </source>
</evidence>
<keyword evidence="11" id="KW-1185">Reference proteome</keyword>
<feature type="domain" description="Peptidase S8/S53" evidence="9">
    <location>
        <begin position="76"/>
        <end position="347"/>
    </location>
</feature>
<evidence type="ECO:0000256" key="8">
    <source>
        <dbReference type="SAM" id="SignalP"/>
    </source>
</evidence>
<keyword evidence="5 6" id="KW-0720">Serine protease</keyword>
<dbReference type="PROSITE" id="PS00138">
    <property type="entry name" value="SUBTILASE_SER"/>
    <property type="match status" value="1"/>
</dbReference>
<dbReference type="InterPro" id="IPR034061">
    <property type="entry name" value="Peptidases_S8_Autotransporter"/>
</dbReference>
<dbReference type="Proteomes" id="UP000229730">
    <property type="component" value="Unassembled WGS sequence"/>
</dbReference>
<dbReference type="InterPro" id="IPR036852">
    <property type="entry name" value="Peptidase_S8/S53_dom_sf"/>
</dbReference>
<reference evidence="10 11" key="1">
    <citation type="submission" date="2017-10" db="EMBL/GenBank/DDBJ databases">
        <title>Frigbacter circumglobatus gen. nov. sp. nov., isolated from sediment cultured in situ.</title>
        <authorList>
            <person name="Zhao Z."/>
        </authorList>
    </citation>
    <scope>NUCLEOTIDE SEQUENCE [LARGE SCALE GENOMIC DNA]</scope>
    <source>
        <strain evidence="10 11">ZYL</strain>
    </source>
</reference>
<dbReference type="Pfam" id="PF00082">
    <property type="entry name" value="Peptidase_S8"/>
    <property type="match status" value="1"/>
</dbReference>
<dbReference type="GO" id="GO:0006508">
    <property type="term" value="P:proteolysis"/>
    <property type="evidence" value="ECO:0007669"/>
    <property type="project" value="UniProtKB-KW"/>
</dbReference>
<evidence type="ECO:0000256" key="6">
    <source>
        <dbReference type="PROSITE-ProRule" id="PRU01240"/>
    </source>
</evidence>
<dbReference type="PROSITE" id="PS51892">
    <property type="entry name" value="SUBTILASE"/>
    <property type="match status" value="1"/>
</dbReference>